<evidence type="ECO:0000313" key="4">
    <source>
        <dbReference type="EMBL" id="KUJ15574.1"/>
    </source>
</evidence>
<dbReference type="InterPro" id="IPR041622">
    <property type="entry name" value="SLATT_fungi"/>
</dbReference>
<dbReference type="KEGG" id="psco:LY89DRAFT_117102"/>
<protein>
    <recommendedName>
        <fullName evidence="3">SMODS and SLOG-associating 2TM effector domain-containing protein</fullName>
    </recommendedName>
</protein>
<proteinExistence type="predicted"/>
<keyword evidence="2" id="KW-0812">Transmembrane</keyword>
<dbReference type="GeneID" id="28814842"/>
<dbReference type="PANTHER" id="PTHR38793:SF1">
    <property type="entry name" value="SMODS AND SLOG-ASSOCIATING 2TM EFFECTOR DOMAIN-CONTAINING PROTEIN"/>
    <property type="match status" value="1"/>
</dbReference>
<evidence type="ECO:0000256" key="2">
    <source>
        <dbReference type="SAM" id="Phobius"/>
    </source>
</evidence>
<feature type="transmembrane region" description="Helical" evidence="2">
    <location>
        <begin position="97"/>
        <end position="124"/>
    </location>
</feature>
<feature type="region of interest" description="Disordered" evidence="1">
    <location>
        <begin position="1"/>
        <end position="44"/>
    </location>
</feature>
<gene>
    <name evidence="4" type="ORF">LY89DRAFT_117102</name>
</gene>
<dbReference type="PANTHER" id="PTHR38793">
    <property type="entry name" value="SLATT_FUNGAL DOMAIN-CONTAINING PROTEIN-RELATED"/>
    <property type="match status" value="1"/>
</dbReference>
<feature type="compositionally biased region" description="Polar residues" evidence="1">
    <location>
        <begin position="1"/>
        <end position="35"/>
    </location>
</feature>
<dbReference type="OrthoDB" id="5398270at2759"/>
<keyword evidence="5" id="KW-1185">Reference proteome</keyword>
<evidence type="ECO:0000259" key="3">
    <source>
        <dbReference type="Pfam" id="PF18142"/>
    </source>
</evidence>
<dbReference type="AlphaFoldDB" id="A0A194X685"/>
<name>A0A194X685_MOLSC</name>
<evidence type="ECO:0000256" key="1">
    <source>
        <dbReference type="SAM" id="MobiDB-lite"/>
    </source>
</evidence>
<dbReference type="EMBL" id="KQ947418">
    <property type="protein sequence ID" value="KUJ15574.1"/>
    <property type="molecule type" value="Genomic_DNA"/>
</dbReference>
<feature type="domain" description="SMODS and SLOG-associating 2TM effector" evidence="3">
    <location>
        <begin position="90"/>
        <end position="154"/>
    </location>
</feature>
<evidence type="ECO:0000313" key="5">
    <source>
        <dbReference type="Proteomes" id="UP000070700"/>
    </source>
</evidence>
<dbReference type="InParanoid" id="A0A194X685"/>
<sequence>MLRNQSSSSTVPIMAANTASVRVPSDNNTSISSPPASLKPSVERLSAIDRDAVRKELGAPLDYNETPPENSKDAKKLPPHGLYKLALGMENRASMRYYFIMVLYNFCVILQLILGATLTALAAVGSATTDKTGVSITVIAAANTVNAGVIALLHYLRRNCHVGCTKNKCLRHLDQQNSGFPQRLRSDMNEYSKVVQYIEKLFETGNVPVGMTKDEAVNSAWDKYDEARATVEKNQPTYYVGQTPATAAPAAKASPGDLV</sequence>
<keyword evidence="2" id="KW-0472">Membrane</keyword>
<reference evidence="4 5" key="1">
    <citation type="submission" date="2015-10" db="EMBL/GenBank/DDBJ databases">
        <title>Full genome of DAOMC 229536 Phialocephala scopiformis, a fungal endophyte of spruce producing the potent anti-insectan compound rugulosin.</title>
        <authorList>
            <consortium name="DOE Joint Genome Institute"/>
            <person name="Walker A.K."/>
            <person name="Frasz S.L."/>
            <person name="Seifert K.A."/>
            <person name="Miller J.D."/>
            <person name="Mondo S.J."/>
            <person name="Labutti K."/>
            <person name="Lipzen A."/>
            <person name="Dockter R."/>
            <person name="Kennedy M."/>
            <person name="Grigoriev I.V."/>
            <person name="Spatafora J.W."/>
        </authorList>
    </citation>
    <scope>NUCLEOTIDE SEQUENCE [LARGE SCALE GENOMIC DNA]</scope>
    <source>
        <strain evidence="4 5">CBS 120377</strain>
    </source>
</reference>
<dbReference type="Pfam" id="PF18142">
    <property type="entry name" value="SLATT_fungal"/>
    <property type="match status" value="1"/>
</dbReference>
<dbReference type="RefSeq" id="XP_018069929.1">
    <property type="nucleotide sequence ID" value="XM_018205116.1"/>
</dbReference>
<dbReference type="NCBIfam" id="NF033635">
    <property type="entry name" value="SLATT_fungal"/>
    <property type="match status" value="1"/>
</dbReference>
<accession>A0A194X685</accession>
<dbReference type="Proteomes" id="UP000070700">
    <property type="component" value="Unassembled WGS sequence"/>
</dbReference>
<keyword evidence="2" id="KW-1133">Transmembrane helix</keyword>
<feature type="transmembrane region" description="Helical" evidence="2">
    <location>
        <begin position="136"/>
        <end position="156"/>
    </location>
</feature>
<organism evidence="4 5">
    <name type="scientific">Mollisia scopiformis</name>
    <name type="common">Conifer needle endophyte fungus</name>
    <name type="synonym">Phialocephala scopiformis</name>
    <dbReference type="NCBI Taxonomy" id="149040"/>
    <lineage>
        <taxon>Eukaryota</taxon>
        <taxon>Fungi</taxon>
        <taxon>Dikarya</taxon>
        <taxon>Ascomycota</taxon>
        <taxon>Pezizomycotina</taxon>
        <taxon>Leotiomycetes</taxon>
        <taxon>Helotiales</taxon>
        <taxon>Mollisiaceae</taxon>
        <taxon>Mollisia</taxon>
    </lineage>
</organism>